<evidence type="ECO:0000313" key="3">
    <source>
        <dbReference type="Proteomes" id="UP001497516"/>
    </source>
</evidence>
<dbReference type="AlphaFoldDB" id="A0AAV2DBT8"/>
<accession>A0AAV2DBT8</accession>
<feature type="region of interest" description="Disordered" evidence="1">
    <location>
        <begin position="1"/>
        <end position="73"/>
    </location>
</feature>
<keyword evidence="3" id="KW-1185">Reference proteome</keyword>
<gene>
    <name evidence="2" type="ORF">LTRI10_LOCUS12971</name>
</gene>
<feature type="compositionally biased region" description="Low complexity" evidence="1">
    <location>
        <begin position="19"/>
        <end position="37"/>
    </location>
</feature>
<sequence length="111" mass="12070">MGEGARPKGTRGPERAGHPSGPGKAGLPSGPGKSGLPRKAERPRRPGKPVLPSGPKKERVQGERSQVGRAEQMGMRGLAWQEAAQKWRQLARLHHQKWAGKTHAERPSENH</sequence>
<dbReference type="Proteomes" id="UP001497516">
    <property type="component" value="Chromosome 2"/>
</dbReference>
<proteinExistence type="predicted"/>
<reference evidence="2 3" key="1">
    <citation type="submission" date="2024-04" db="EMBL/GenBank/DDBJ databases">
        <authorList>
            <person name="Fracassetti M."/>
        </authorList>
    </citation>
    <scope>NUCLEOTIDE SEQUENCE [LARGE SCALE GENOMIC DNA]</scope>
</reference>
<organism evidence="2 3">
    <name type="scientific">Linum trigynum</name>
    <dbReference type="NCBI Taxonomy" id="586398"/>
    <lineage>
        <taxon>Eukaryota</taxon>
        <taxon>Viridiplantae</taxon>
        <taxon>Streptophyta</taxon>
        <taxon>Embryophyta</taxon>
        <taxon>Tracheophyta</taxon>
        <taxon>Spermatophyta</taxon>
        <taxon>Magnoliopsida</taxon>
        <taxon>eudicotyledons</taxon>
        <taxon>Gunneridae</taxon>
        <taxon>Pentapetalae</taxon>
        <taxon>rosids</taxon>
        <taxon>fabids</taxon>
        <taxon>Malpighiales</taxon>
        <taxon>Linaceae</taxon>
        <taxon>Linum</taxon>
    </lineage>
</organism>
<evidence type="ECO:0000313" key="2">
    <source>
        <dbReference type="EMBL" id="CAL1370877.1"/>
    </source>
</evidence>
<dbReference type="EMBL" id="OZ034815">
    <property type="protein sequence ID" value="CAL1370877.1"/>
    <property type="molecule type" value="Genomic_DNA"/>
</dbReference>
<evidence type="ECO:0000256" key="1">
    <source>
        <dbReference type="SAM" id="MobiDB-lite"/>
    </source>
</evidence>
<name>A0AAV2DBT8_9ROSI</name>
<protein>
    <submittedName>
        <fullName evidence="2">Uncharacterized protein</fullName>
    </submittedName>
</protein>